<name>A0A6P6SDA8_COFAR</name>
<feature type="region of interest" description="Disordered" evidence="5">
    <location>
        <begin position="149"/>
        <end position="170"/>
    </location>
</feature>
<reference evidence="7" key="1">
    <citation type="journal article" date="2025" name="Foods">
        <title>Unveiling the Microbial Signatures of Arabica Coffee Cherries: Insights into Ripeness Specific Diversity, Functional Traits, and Implications for Quality and Safety.</title>
        <authorList>
            <consortium name="RefSeq"/>
            <person name="Tenea G.N."/>
            <person name="Cifuentes V."/>
            <person name="Reyes P."/>
            <person name="Cevallos-Vallejos M."/>
        </authorList>
    </citation>
    <scope>NUCLEOTIDE SEQUENCE [LARGE SCALE GENOMIC DNA]</scope>
</reference>
<gene>
    <name evidence="8" type="primary">LOC113689898</name>
</gene>
<dbReference type="Proteomes" id="UP001652660">
    <property type="component" value="Chromosome 5e"/>
</dbReference>
<dbReference type="Pfam" id="PF02042">
    <property type="entry name" value="RWP-RK"/>
    <property type="match status" value="1"/>
</dbReference>
<feature type="region of interest" description="Disordered" evidence="5">
    <location>
        <begin position="199"/>
        <end position="263"/>
    </location>
</feature>
<dbReference type="PANTHER" id="PTHR48460:SF1">
    <property type="entry name" value="RWP-RK DOMAIN-CONTAINING PROTEIN"/>
    <property type="match status" value="1"/>
</dbReference>
<feature type="compositionally biased region" description="Polar residues" evidence="5">
    <location>
        <begin position="217"/>
        <end position="234"/>
    </location>
</feature>
<evidence type="ECO:0000256" key="4">
    <source>
        <dbReference type="ARBA" id="ARBA00023242"/>
    </source>
</evidence>
<evidence type="ECO:0000313" key="8">
    <source>
        <dbReference type="RefSeq" id="XP_027063502.2"/>
    </source>
</evidence>
<proteinExistence type="predicted"/>
<dbReference type="GeneID" id="113689898"/>
<dbReference type="PROSITE" id="PS51519">
    <property type="entry name" value="RWP_RK"/>
    <property type="match status" value="1"/>
</dbReference>
<evidence type="ECO:0000256" key="1">
    <source>
        <dbReference type="ARBA" id="ARBA00023015"/>
    </source>
</evidence>
<feature type="compositionally biased region" description="Basic and acidic residues" evidence="5">
    <location>
        <begin position="235"/>
        <end position="247"/>
    </location>
</feature>
<keyword evidence="4" id="KW-0539">Nucleus</keyword>
<dbReference type="PANTHER" id="PTHR48460">
    <property type="entry name" value="RWP-RK DOMAIN-CONTAINING PROTEIN"/>
    <property type="match status" value="1"/>
</dbReference>
<dbReference type="RefSeq" id="XP_027063502.2">
    <property type="nucleotide sequence ID" value="XM_027207701.2"/>
</dbReference>
<evidence type="ECO:0000256" key="2">
    <source>
        <dbReference type="ARBA" id="ARBA00023125"/>
    </source>
</evidence>
<keyword evidence="1" id="KW-0805">Transcription regulation</keyword>
<keyword evidence="2" id="KW-0238">DNA-binding</keyword>
<dbReference type="GO" id="GO:0003677">
    <property type="term" value="F:DNA binding"/>
    <property type="evidence" value="ECO:0007669"/>
    <property type="project" value="UniProtKB-KW"/>
</dbReference>
<keyword evidence="7" id="KW-1185">Reference proteome</keyword>
<evidence type="ECO:0000259" key="6">
    <source>
        <dbReference type="PROSITE" id="PS51519"/>
    </source>
</evidence>
<reference evidence="8" key="2">
    <citation type="submission" date="2025-08" db="UniProtKB">
        <authorList>
            <consortium name="RefSeq"/>
        </authorList>
    </citation>
    <scope>IDENTIFICATION</scope>
    <source>
        <tissue evidence="8">Leaves</tissue>
    </source>
</reference>
<dbReference type="AlphaFoldDB" id="A0A6P6SDA8"/>
<organism evidence="7 8">
    <name type="scientific">Coffea arabica</name>
    <name type="common">Arabian coffee</name>
    <dbReference type="NCBI Taxonomy" id="13443"/>
    <lineage>
        <taxon>Eukaryota</taxon>
        <taxon>Viridiplantae</taxon>
        <taxon>Streptophyta</taxon>
        <taxon>Embryophyta</taxon>
        <taxon>Tracheophyta</taxon>
        <taxon>Spermatophyta</taxon>
        <taxon>Magnoliopsida</taxon>
        <taxon>eudicotyledons</taxon>
        <taxon>Gunneridae</taxon>
        <taxon>Pentapetalae</taxon>
        <taxon>asterids</taxon>
        <taxon>lamiids</taxon>
        <taxon>Gentianales</taxon>
        <taxon>Rubiaceae</taxon>
        <taxon>Ixoroideae</taxon>
        <taxon>Gardenieae complex</taxon>
        <taxon>Bertiereae - Coffeeae clade</taxon>
        <taxon>Coffeeae</taxon>
        <taxon>Coffea</taxon>
    </lineage>
</organism>
<dbReference type="OrthoDB" id="6270329at2759"/>
<dbReference type="InterPro" id="IPR003035">
    <property type="entry name" value="RWP-RK_dom"/>
</dbReference>
<evidence type="ECO:0000256" key="3">
    <source>
        <dbReference type="ARBA" id="ARBA00023163"/>
    </source>
</evidence>
<accession>A0A6P6SDA8</accession>
<evidence type="ECO:0000256" key="5">
    <source>
        <dbReference type="SAM" id="MobiDB-lite"/>
    </source>
</evidence>
<sequence>MSALQSRPPNPTLNPYPNPNPNPKAAPLPNTKSLTFDQVSKFFSLPLSDAADTLGVCPSVLKKICHENGLVRWPHRKFLSGKSIEQIKEDAARAKNKQLNEVPKDAGQGSDALANSTVSLLAGTGTQLQNKTTSSVAEVSKAPSVMQLQGNKNPQIGSPPKLTGLNLTRGTSTNEDEFKYGFPSHGLSTVSYKWWGNSSNSGSKDTPGTAKDETQGNRKSPVNSANGITLGSRTDGQKCENEARESSTDSPGEGVLSSLRKRAATEGHKALKLGAHRRYVMELDQTKRSVLQQIFKSSLPSEWGDDSL</sequence>
<protein>
    <recommendedName>
        <fullName evidence="6">RWP-RK domain-containing protein</fullName>
    </recommendedName>
</protein>
<evidence type="ECO:0000313" key="7">
    <source>
        <dbReference type="Proteomes" id="UP001652660"/>
    </source>
</evidence>
<feature type="domain" description="RWP-RK" evidence="6">
    <location>
        <begin position="17"/>
        <end position="100"/>
    </location>
</feature>
<feature type="region of interest" description="Disordered" evidence="5">
    <location>
        <begin position="1"/>
        <end position="31"/>
    </location>
</feature>
<feature type="compositionally biased region" description="Pro residues" evidence="5">
    <location>
        <begin position="8"/>
        <end position="26"/>
    </location>
</feature>
<keyword evidence="3" id="KW-0804">Transcription</keyword>